<keyword evidence="4 6" id="KW-1133">Transmembrane helix</keyword>
<protein>
    <recommendedName>
        <fullName evidence="7">RDD domain-containing protein</fullName>
    </recommendedName>
</protein>
<dbReference type="InterPro" id="IPR051791">
    <property type="entry name" value="Pra-immunoreactive"/>
</dbReference>
<evidence type="ECO:0000313" key="8">
    <source>
        <dbReference type="EMBL" id="GAG53787.1"/>
    </source>
</evidence>
<evidence type="ECO:0000256" key="3">
    <source>
        <dbReference type="ARBA" id="ARBA00022692"/>
    </source>
</evidence>
<feature type="domain" description="RDD" evidence="7">
    <location>
        <begin position="18"/>
        <end position="118"/>
    </location>
</feature>
<keyword evidence="2" id="KW-1003">Cell membrane</keyword>
<dbReference type="AlphaFoldDB" id="X0Z5V8"/>
<evidence type="ECO:0000259" key="7">
    <source>
        <dbReference type="Pfam" id="PF06271"/>
    </source>
</evidence>
<name>X0Z5V8_9ZZZZ</name>
<dbReference type="EMBL" id="BART01008365">
    <property type="protein sequence ID" value="GAG53787.1"/>
    <property type="molecule type" value="Genomic_DNA"/>
</dbReference>
<feature type="transmembrane region" description="Helical" evidence="6">
    <location>
        <begin position="25"/>
        <end position="48"/>
    </location>
</feature>
<comment type="caution">
    <text evidence="8">The sequence shown here is derived from an EMBL/GenBank/DDBJ whole genome shotgun (WGS) entry which is preliminary data.</text>
</comment>
<evidence type="ECO:0000256" key="4">
    <source>
        <dbReference type="ARBA" id="ARBA00022989"/>
    </source>
</evidence>
<feature type="non-terminal residue" evidence="8">
    <location>
        <position position="1"/>
    </location>
</feature>
<keyword evidence="3 6" id="KW-0812">Transmembrane</keyword>
<feature type="transmembrane region" description="Helical" evidence="6">
    <location>
        <begin position="54"/>
        <end position="70"/>
    </location>
</feature>
<keyword evidence="5 6" id="KW-0472">Membrane</keyword>
<gene>
    <name evidence="8" type="ORF">S01H4_18835</name>
</gene>
<reference evidence="8" key="1">
    <citation type="journal article" date="2014" name="Front. Microbiol.">
        <title>High frequency of phylogenetically diverse reductive dehalogenase-homologous genes in deep subseafloor sedimentary metagenomes.</title>
        <authorList>
            <person name="Kawai M."/>
            <person name="Futagami T."/>
            <person name="Toyoda A."/>
            <person name="Takaki Y."/>
            <person name="Nishi S."/>
            <person name="Hori S."/>
            <person name="Arai W."/>
            <person name="Tsubouchi T."/>
            <person name="Morono Y."/>
            <person name="Uchiyama I."/>
            <person name="Ito T."/>
            <person name="Fujiyama A."/>
            <person name="Inagaki F."/>
            <person name="Takami H."/>
        </authorList>
    </citation>
    <scope>NUCLEOTIDE SEQUENCE</scope>
    <source>
        <strain evidence="8">Expedition CK06-06</strain>
    </source>
</reference>
<dbReference type="InterPro" id="IPR010432">
    <property type="entry name" value="RDD"/>
</dbReference>
<dbReference type="PANTHER" id="PTHR36115:SF9">
    <property type="entry name" value="LMO1584 PROTEIN"/>
    <property type="match status" value="1"/>
</dbReference>
<dbReference type="Pfam" id="PF06271">
    <property type="entry name" value="RDD"/>
    <property type="match status" value="1"/>
</dbReference>
<evidence type="ECO:0000256" key="1">
    <source>
        <dbReference type="ARBA" id="ARBA00004651"/>
    </source>
</evidence>
<evidence type="ECO:0000256" key="6">
    <source>
        <dbReference type="SAM" id="Phobius"/>
    </source>
</evidence>
<accession>X0Z5V8</accession>
<comment type="subcellular location">
    <subcellularLocation>
        <location evidence="1">Cell membrane</location>
        <topology evidence="1">Multi-pass membrane protein</topology>
    </subcellularLocation>
</comment>
<dbReference type="GO" id="GO:0005886">
    <property type="term" value="C:plasma membrane"/>
    <property type="evidence" value="ECO:0007669"/>
    <property type="project" value="UniProtKB-SubCell"/>
</dbReference>
<dbReference type="PANTHER" id="PTHR36115">
    <property type="entry name" value="PROLINE-RICH ANTIGEN HOMOLOG-RELATED"/>
    <property type="match status" value="1"/>
</dbReference>
<evidence type="ECO:0000256" key="2">
    <source>
        <dbReference type="ARBA" id="ARBA00022475"/>
    </source>
</evidence>
<sequence>QSQDTKGETYSKIPVVKYADLGERFLALLIDGIIISVLMSLIGFSIGFGGWTRNTLNILVGFLYFILFEARNNGQTLGKMAIHIRTVGPNGQAISPAQAAIHVVGKVFFLPIDVFLGLITKDRHPSDYHKYRITQNISNTSVIKVN</sequence>
<proteinExistence type="predicted"/>
<organism evidence="8">
    <name type="scientific">marine sediment metagenome</name>
    <dbReference type="NCBI Taxonomy" id="412755"/>
    <lineage>
        <taxon>unclassified sequences</taxon>
        <taxon>metagenomes</taxon>
        <taxon>ecological metagenomes</taxon>
    </lineage>
</organism>
<evidence type="ECO:0000256" key="5">
    <source>
        <dbReference type="ARBA" id="ARBA00023136"/>
    </source>
</evidence>